<reference evidence="1" key="1">
    <citation type="submission" date="2014-12" db="EMBL/GenBank/DDBJ databases">
        <title>Insight into the proteome of Arion vulgaris.</title>
        <authorList>
            <person name="Aradska J."/>
            <person name="Bulat T."/>
            <person name="Smidak R."/>
            <person name="Sarate P."/>
            <person name="Gangsoo J."/>
            <person name="Sialana F."/>
            <person name="Bilban M."/>
            <person name="Lubec G."/>
        </authorList>
    </citation>
    <scope>NUCLEOTIDE SEQUENCE</scope>
    <source>
        <tissue evidence="1">Skin</tissue>
    </source>
</reference>
<protein>
    <submittedName>
        <fullName evidence="1">Uncharacterized protein</fullName>
    </submittedName>
</protein>
<dbReference type="AlphaFoldDB" id="A0A0B7C354"/>
<organism evidence="1">
    <name type="scientific">Arion vulgaris</name>
    <dbReference type="NCBI Taxonomy" id="1028688"/>
    <lineage>
        <taxon>Eukaryota</taxon>
        <taxon>Metazoa</taxon>
        <taxon>Spiralia</taxon>
        <taxon>Lophotrochozoa</taxon>
        <taxon>Mollusca</taxon>
        <taxon>Gastropoda</taxon>
        <taxon>Heterobranchia</taxon>
        <taxon>Euthyneura</taxon>
        <taxon>Panpulmonata</taxon>
        <taxon>Eupulmonata</taxon>
        <taxon>Stylommatophora</taxon>
        <taxon>Helicina</taxon>
        <taxon>Arionoidea</taxon>
        <taxon>Arionidae</taxon>
        <taxon>Arion</taxon>
    </lineage>
</organism>
<proteinExistence type="predicted"/>
<name>A0A0B7C354_9EUPU</name>
<accession>A0A0B7C354</accession>
<sequence>KEDNNVLTFQQLQVKKQTFKAGEPSLVNGELVEPDLNDVMLEKLRNRFDTAKVIVIDPKTGKPISLEN</sequence>
<feature type="non-terminal residue" evidence="1">
    <location>
        <position position="1"/>
    </location>
</feature>
<dbReference type="EMBL" id="HACG01052767">
    <property type="protein sequence ID" value="CEK99638.1"/>
    <property type="molecule type" value="Transcribed_RNA"/>
</dbReference>
<feature type="non-terminal residue" evidence="1">
    <location>
        <position position="68"/>
    </location>
</feature>
<gene>
    <name evidence="1" type="primary">ORF221767</name>
</gene>
<evidence type="ECO:0000313" key="1">
    <source>
        <dbReference type="EMBL" id="CEK99638.1"/>
    </source>
</evidence>